<comment type="caution">
    <text evidence="3">The sequence shown here is derived from an EMBL/GenBank/DDBJ whole genome shotgun (WGS) entry which is preliminary data.</text>
</comment>
<feature type="signal peptide" evidence="1">
    <location>
        <begin position="1"/>
        <end position="19"/>
    </location>
</feature>
<dbReference type="RefSeq" id="WP_099154711.1">
    <property type="nucleotide sequence ID" value="NZ_PDUD01000048.1"/>
</dbReference>
<keyword evidence="1" id="KW-0732">Signal</keyword>
<dbReference type="Gene3D" id="3.10.450.50">
    <property type="match status" value="1"/>
</dbReference>
<dbReference type="OrthoDB" id="6491893at2"/>
<dbReference type="AlphaFoldDB" id="A0A2D0MZW6"/>
<accession>A0A2D0MZW6</accession>
<evidence type="ECO:0000259" key="2">
    <source>
        <dbReference type="Pfam" id="PF14534"/>
    </source>
</evidence>
<dbReference type="InterPro" id="IPR032710">
    <property type="entry name" value="NTF2-like_dom_sf"/>
</dbReference>
<keyword evidence="4" id="KW-1185">Reference proteome</keyword>
<sequence length="158" mass="17902">MKRLLTVAFAMLLLASCNQDPNQSENKDVMVKLEKERIGNLLEDYKKSLNTSDAKLAQSLYAKDGIFMPSGAPSAIGADNILKSYEFIFSQIQLNIEFYIDEILVEEDFAYVTSSSKGTTLIQATGETVPEENRELFVFEKMDGDWKIARYMFNKTKS</sequence>
<name>A0A2D0MZW6_FLAN2</name>
<gene>
    <name evidence="3" type="ORF">CRP01_34855</name>
</gene>
<dbReference type="EMBL" id="PDUD01000048">
    <property type="protein sequence ID" value="PHN01821.1"/>
    <property type="molecule type" value="Genomic_DNA"/>
</dbReference>
<reference evidence="3 4" key="1">
    <citation type="submission" date="2017-10" db="EMBL/GenBank/DDBJ databases">
        <title>The draft genome sequence of Lewinella nigricans NBRC 102662.</title>
        <authorList>
            <person name="Wang K."/>
        </authorList>
    </citation>
    <scope>NUCLEOTIDE SEQUENCE [LARGE SCALE GENOMIC DNA]</scope>
    <source>
        <strain evidence="3 4">NBRC 102662</strain>
    </source>
</reference>
<proteinExistence type="predicted"/>
<dbReference type="InterPro" id="IPR027843">
    <property type="entry name" value="DUF4440"/>
</dbReference>
<dbReference type="Proteomes" id="UP000223913">
    <property type="component" value="Unassembled WGS sequence"/>
</dbReference>
<protein>
    <submittedName>
        <fullName evidence="3">DUF4440 domain-containing protein</fullName>
    </submittedName>
</protein>
<dbReference type="Pfam" id="PF14534">
    <property type="entry name" value="DUF4440"/>
    <property type="match status" value="1"/>
</dbReference>
<feature type="chain" id="PRO_5013243162" evidence="1">
    <location>
        <begin position="20"/>
        <end position="158"/>
    </location>
</feature>
<dbReference type="PROSITE" id="PS51257">
    <property type="entry name" value="PROKAR_LIPOPROTEIN"/>
    <property type="match status" value="1"/>
</dbReference>
<evidence type="ECO:0000313" key="3">
    <source>
        <dbReference type="EMBL" id="PHN01821.1"/>
    </source>
</evidence>
<evidence type="ECO:0000256" key="1">
    <source>
        <dbReference type="SAM" id="SignalP"/>
    </source>
</evidence>
<organism evidence="3 4">
    <name type="scientific">Flavilitoribacter nigricans (strain ATCC 23147 / DSM 23189 / NBRC 102662 / NCIMB 1420 / SS-2)</name>
    <name type="common">Lewinella nigricans</name>
    <dbReference type="NCBI Taxonomy" id="1122177"/>
    <lineage>
        <taxon>Bacteria</taxon>
        <taxon>Pseudomonadati</taxon>
        <taxon>Bacteroidota</taxon>
        <taxon>Saprospiria</taxon>
        <taxon>Saprospirales</taxon>
        <taxon>Lewinellaceae</taxon>
        <taxon>Flavilitoribacter</taxon>
    </lineage>
</organism>
<evidence type="ECO:0000313" key="4">
    <source>
        <dbReference type="Proteomes" id="UP000223913"/>
    </source>
</evidence>
<dbReference type="SUPFAM" id="SSF54427">
    <property type="entry name" value="NTF2-like"/>
    <property type="match status" value="1"/>
</dbReference>
<feature type="domain" description="DUF4440" evidence="2">
    <location>
        <begin position="41"/>
        <end position="148"/>
    </location>
</feature>